<dbReference type="Proteomes" id="UP000053989">
    <property type="component" value="Unassembled WGS sequence"/>
</dbReference>
<dbReference type="AlphaFoldDB" id="A0A0C3EC68"/>
<accession>A0A0C3EC68</accession>
<reference evidence="2" key="2">
    <citation type="submission" date="2015-01" db="EMBL/GenBank/DDBJ databases">
        <title>Evolutionary Origins and Diversification of the Mycorrhizal Mutualists.</title>
        <authorList>
            <consortium name="DOE Joint Genome Institute"/>
            <consortium name="Mycorrhizal Genomics Consortium"/>
            <person name="Kohler A."/>
            <person name="Kuo A."/>
            <person name="Nagy L.G."/>
            <person name="Floudas D."/>
            <person name="Copeland A."/>
            <person name="Barry K.W."/>
            <person name="Cichocki N."/>
            <person name="Veneault-Fourrey C."/>
            <person name="LaButti K."/>
            <person name="Lindquist E.A."/>
            <person name="Lipzen A."/>
            <person name="Lundell T."/>
            <person name="Morin E."/>
            <person name="Murat C."/>
            <person name="Riley R."/>
            <person name="Ohm R."/>
            <person name="Sun H."/>
            <person name="Tunlid A."/>
            <person name="Henrissat B."/>
            <person name="Grigoriev I.V."/>
            <person name="Hibbett D.S."/>
            <person name="Martin F."/>
        </authorList>
    </citation>
    <scope>NUCLEOTIDE SEQUENCE [LARGE SCALE GENOMIC DNA]</scope>
    <source>
        <strain evidence="2">Foug A</strain>
    </source>
</reference>
<evidence type="ECO:0000313" key="1">
    <source>
        <dbReference type="EMBL" id="KIM65526.1"/>
    </source>
</evidence>
<name>A0A0C3EC68_9AGAM</name>
<sequence length="90" mass="10020">MQDDLPVDVLTLTAESLQPQVIAFIVSESLLGRAAHCAFVRQLWPFHHLCSALSSIASCSTQQQQRSQCVRIHCVLRNPCYSSGLRPPAW</sequence>
<evidence type="ECO:0000313" key="2">
    <source>
        <dbReference type="Proteomes" id="UP000053989"/>
    </source>
</evidence>
<dbReference type="InParanoid" id="A0A0C3EC68"/>
<organism evidence="1 2">
    <name type="scientific">Scleroderma citrinum Foug A</name>
    <dbReference type="NCBI Taxonomy" id="1036808"/>
    <lineage>
        <taxon>Eukaryota</taxon>
        <taxon>Fungi</taxon>
        <taxon>Dikarya</taxon>
        <taxon>Basidiomycota</taxon>
        <taxon>Agaricomycotina</taxon>
        <taxon>Agaricomycetes</taxon>
        <taxon>Agaricomycetidae</taxon>
        <taxon>Boletales</taxon>
        <taxon>Sclerodermatineae</taxon>
        <taxon>Sclerodermataceae</taxon>
        <taxon>Scleroderma</taxon>
    </lineage>
</organism>
<proteinExistence type="predicted"/>
<keyword evidence="2" id="KW-1185">Reference proteome</keyword>
<dbReference type="HOGENOM" id="CLU_2442152_0_0_1"/>
<protein>
    <submittedName>
        <fullName evidence="1">Uncharacterized protein</fullName>
    </submittedName>
</protein>
<dbReference type="EMBL" id="KN822022">
    <property type="protein sequence ID" value="KIM65526.1"/>
    <property type="molecule type" value="Genomic_DNA"/>
</dbReference>
<reference evidence="1 2" key="1">
    <citation type="submission" date="2014-04" db="EMBL/GenBank/DDBJ databases">
        <authorList>
            <consortium name="DOE Joint Genome Institute"/>
            <person name="Kuo A."/>
            <person name="Kohler A."/>
            <person name="Nagy L.G."/>
            <person name="Floudas D."/>
            <person name="Copeland A."/>
            <person name="Barry K.W."/>
            <person name="Cichocki N."/>
            <person name="Veneault-Fourrey C."/>
            <person name="LaButti K."/>
            <person name="Lindquist E.A."/>
            <person name="Lipzen A."/>
            <person name="Lundell T."/>
            <person name="Morin E."/>
            <person name="Murat C."/>
            <person name="Sun H."/>
            <person name="Tunlid A."/>
            <person name="Henrissat B."/>
            <person name="Grigoriev I.V."/>
            <person name="Hibbett D.S."/>
            <person name="Martin F."/>
            <person name="Nordberg H.P."/>
            <person name="Cantor M.N."/>
            <person name="Hua S.X."/>
        </authorList>
    </citation>
    <scope>NUCLEOTIDE SEQUENCE [LARGE SCALE GENOMIC DNA]</scope>
    <source>
        <strain evidence="1 2">Foug A</strain>
    </source>
</reference>
<gene>
    <name evidence="1" type="ORF">SCLCIDRAFT_1212261</name>
</gene>